<accession>A0A154P5A5</accession>
<reference evidence="13 14" key="1">
    <citation type="submission" date="2015-07" db="EMBL/GenBank/DDBJ databases">
        <title>The genome of Dufourea novaeangliae.</title>
        <authorList>
            <person name="Pan H."/>
            <person name="Kapheim K."/>
        </authorList>
    </citation>
    <scope>NUCLEOTIDE SEQUENCE [LARGE SCALE GENOMIC DNA]</scope>
    <source>
        <strain evidence="13">0120121106</strain>
        <tissue evidence="13">Whole body</tissue>
    </source>
</reference>
<dbReference type="Gene3D" id="3.90.190.10">
    <property type="entry name" value="Protein tyrosine phosphatase superfamily"/>
    <property type="match status" value="3"/>
</dbReference>
<keyword evidence="4 9" id="KW-0732">Signal</keyword>
<evidence type="ECO:0000259" key="10">
    <source>
        <dbReference type="PROSITE" id="PS50055"/>
    </source>
</evidence>
<dbReference type="InterPro" id="IPR013783">
    <property type="entry name" value="Ig-like_fold"/>
</dbReference>
<comment type="subcellular location">
    <subcellularLocation>
        <location evidence="1">Membrane</location>
        <topology evidence="1">Single-pass membrane protein</topology>
    </subcellularLocation>
</comment>
<feature type="signal peptide" evidence="9">
    <location>
        <begin position="1"/>
        <end position="18"/>
    </location>
</feature>
<keyword evidence="14" id="KW-1185">Reference proteome</keyword>
<evidence type="ECO:0000256" key="7">
    <source>
        <dbReference type="ARBA" id="ARBA00023136"/>
    </source>
</evidence>
<dbReference type="InterPro" id="IPR022041">
    <property type="entry name" value="Methyltransf_FA"/>
</dbReference>
<comment type="catalytic activity">
    <reaction evidence="8">
        <text>O-phospho-L-tyrosyl-[protein] + H2O = L-tyrosyl-[protein] + phosphate</text>
        <dbReference type="Rhea" id="RHEA:10684"/>
        <dbReference type="Rhea" id="RHEA-COMP:10136"/>
        <dbReference type="Rhea" id="RHEA-COMP:20101"/>
        <dbReference type="ChEBI" id="CHEBI:15377"/>
        <dbReference type="ChEBI" id="CHEBI:43474"/>
        <dbReference type="ChEBI" id="CHEBI:46858"/>
        <dbReference type="ChEBI" id="CHEBI:61978"/>
        <dbReference type="EC" id="3.1.3.48"/>
    </reaction>
</comment>
<dbReference type="Gene3D" id="2.60.40.10">
    <property type="entry name" value="Immunoglobulins"/>
    <property type="match status" value="1"/>
</dbReference>
<evidence type="ECO:0000256" key="5">
    <source>
        <dbReference type="ARBA" id="ARBA00022801"/>
    </source>
</evidence>
<keyword evidence="7" id="KW-0472">Membrane</keyword>
<dbReference type="PROSITE" id="PS50056">
    <property type="entry name" value="TYR_PHOSPHATASE_2"/>
    <property type="match status" value="2"/>
</dbReference>
<evidence type="ECO:0000256" key="8">
    <source>
        <dbReference type="ARBA" id="ARBA00051722"/>
    </source>
</evidence>
<evidence type="ECO:0000256" key="6">
    <source>
        <dbReference type="ARBA" id="ARBA00022912"/>
    </source>
</evidence>
<dbReference type="PANTHER" id="PTHR19134:SF562">
    <property type="entry name" value="PROTEIN-TYROSINE-PHOSPHATASE"/>
    <property type="match status" value="1"/>
</dbReference>
<dbReference type="Pfam" id="PF12248">
    <property type="entry name" value="Methyltransf_FA"/>
    <property type="match status" value="1"/>
</dbReference>
<evidence type="ECO:0000256" key="9">
    <source>
        <dbReference type="SAM" id="SignalP"/>
    </source>
</evidence>
<dbReference type="GO" id="GO:0048666">
    <property type="term" value="P:neuron development"/>
    <property type="evidence" value="ECO:0007669"/>
    <property type="project" value="UniProtKB-ARBA"/>
</dbReference>
<dbReference type="GO" id="GO:0016020">
    <property type="term" value="C:membrane"/>
    <property type="evidence" value="ECO:0007669"/>
    <property type="project" value="UniProtKB-SubCell"/>
</dbReference>
<feature type="chain" id="PRO_5007599289" description="protein-tyrosine-phosphatase" evidence="9">
    <location>
        <begin position="19"/>
        <end position="1912"/>
    </location>
</feature>
<dbReference type="EMBL" id="KQ434822">
    <property type="protein sequence ID" value="KZC07125.1"/>
    <property type="molecule type" value="Genomic_DNA"/>
</dbReference>
<dbReference type="PROSITE" id="PS50055">
    <property type="entry name" value="TYR_PHOSPHATASE_PTP"/>
    <property type="match status" value="2"/>
</dbReference>
<dbReference type="EC" id="3.1.3.48" evidence="3"/>
<keyword evidence="13" id="KW-0675">Receptor</keyword>
<dbReference type="SMART" id="SM00060">
    <property type="entry name" value="FN3"/>
    <property type="match status" value="3"/>
</dbReference>
<dbReference type="CDD" id="cd00047">
    <property type="entry name" value="PTPc"/>
    <property type="match status" value="2"/>
</dbReference>
<dbReference type="PROSITE" id="PS50853">
    <property type="entry name" value="FN3"/>
    <property type="match status" value="1"/>
</dbReference>
<evidence type="ECO:0000259" key="12">
    <source>
        <dbReference type="PROSITE" id="PS50853"/>
    </source>
</evidence>
<dbReference type="InterPro" id="IPR016130">
    <property type="entry name" value="Tyr_Pase_AS"/>
</dbReference>
<gene>
    <name evidence="13" type="ORF">WN55_08507</name>
</gene>
<dbReference type="CDD" id="cd19941">
    <property type="entry name" value="TIL"/>
    <property type="match status" value="1"/>
</dbReference>
<dbReference type="GO" id="GO:0004725">
    <property type="term" value="F:protein tyrosine phosphatase activity"/>
    <property type="evidence" value="ECO:0007669"/>
    <property type="project" value="UniProtKB-EC"/>
</dbReference>
<dbReference type="Proteomes" id="UP000076502">
    <property type="component" value="Unassembled WGS sequence"/>
</dbReference>
<dbReference type="PRINTS" id="PR00700">
    <property type="entry name" value="PRTYPHPHTASE"/>
</dbReference>
<feature type="domain" description="Tyrosine-protein phosphatase" evidence="10">
    <location>
        <begin position="1671"/>
        <end position="1901"/>
    </location>
</feature>
<protein>
    <recommendedName>
        <fullName evidence="3">protein-tyrosine-phosphatase</fullName>
        <ecNumber evidence="3">3.1.3.48</ecNumber>
    </recommendedName>
</protein>
<name>A0A154P5A5_DUFNO</name>
<evidence type="ECO:0000313" key="14">
    <source>
        <dbReference type="Proteomes" id="UP000076502"/>
    </source>
</evidence>
<dbReference type="Pfam" id="PF00102">
    <property type="entry name" value="Y_phosphatase"/>
    <property type="match status" value="3"/>
</dbReference>
<organism evidence="13 14">
    <name type="scientific">Dufourea novaeangliae</name>
    <name type="common">Sweat bee</name>
    <dbReference type="NCBI Taxonomy" id="178035"/>
    <lineage>
        <taxon>Eukaryota</taxon>
        <taxon>Metazoa</taxon>
        <taxon>Ecdysozoa</taxon>
        <taxon>Arthropoda</taxon>
        <taxon>Hexapoda</taxon>
        <taxon>Insecta</taxon>
        <taxon>Pterygota</taxon>
        <taxon>Neoptera</taxon>
        <taxon>Endopterygota</taxon>
        <taxon>Hymenoptera</taxon>
        <taxon>Apocrita</taxon>
        <taxon>Aculeata</taxon>
        <taxon>Apoidea</taxon>
        <taxon>Anthophila</taxon>
        <taxon>Halictidae</taxon>
        <taxon>Rophitinae</taxon>
        <taxon>Dufourea</taxon>
    </lineage>
</organism>
<dbReference type="OrthoDB" id="6417559at2759"/>
<dbReference type="InterPro" id="IPR036116">
    <property type="entry name" value="FN3_sf"/>
</dbReference>
<dbReference type="InterPro" id="IPR029021">
    <property type="entry name" value="Prot-tyrosine_phosphatase-like"/>
</dbReference>
<proteinExistence type="inferred from homology"/>
<dbReference type="InterPro" id="IPR050348">
    <property type="entry name" value="Protein-Tyr_Phosphatase"/>
</dbReference>
<keyword evidence="5" id="KW-0378">Hydrolase</keyword>
<sequence length="1912" mass="217308">MSALGILFLALQCSVVSGRLTTLRGKESKYNSSPDNRKLLCVSEDDGGGLIWNSNLNWLYSSYQFSDRKEITGQIDCDLNPYEKCTRLWSTVGWNITNSTETPMGPVFDRRWEGFVEYNNFNTPTEYRFMGKVRKSGAFAVSIRGSRDAHILLCETESYKTHLCYWMIIGGWENTKSAIRKCANGVPNSPMYLTSDPTCAPLRVSYIHQPLSRTEWRTFIVTWNENMRKILLYDTEKLILTFEDTDKQSNSNVNYNLFISSNAIIQFRFHTYNFIHTNNPEATLTSPAFFLSATSLCIEMIIGLCVECKMELALINSLTKNKEESLAIISGSTVTAAHGLAMWQYIRINRTISSNYETYVEVKMIPMLDRTSANPLWAVANFRECPPIGSVRIGSIVASQDYNNGFFWPDVTCQKLFYNESIVVNAALNAVRNVTFDDLDCPDGMVGPYCSISCQNHLGNDETCQNTVICEKAGCTCPPGFINGYCNKRCSSNQYGHDCKYTCGSCRQHGCNFRNGDCENGCDNDSGYKVPPLCQIGINGPPPPTIDFINETTVRVVLPMKDEYKLVRCVYEFSIQKEGERKINYIRDNEVSVNSTVITGYTDRLQPGVSYQIWCNLHVNDYGKIDGKWTNFTTKCTPFDFEVEQRNTSLILKKSPQTDAPYPCPAEWYDLDFENGETHAKITKGILSHLPHEFVGLEPYTPYNITISKGSKTYFSQAIRTLEAAPTAVRKIQLDWISNKEVTIIWGRPGRANGIIKKYEITMQIAEYYGCNVLGRNFPKKNRTLFSEVTSIRYPDLTPYATYIVFISACTSYCGPVQKYTFQTPESEIPTETFSNLRQQNYWLTWDPPNDCTTISGPLYSRIIINGISESVMNLSVTKQTWNQRIDCEPFLSGAETYEAQVYVIRGYNKSHNELLSQRITFTTPPKAPPPVEELEIYEHDTRNNIIYLRWKKPKVPTNGKIGHYIVKNKRRTLLIVLPTEYCDLWDRGGYLCAKIEYFRSTIRQISVSAVNVNVSTPGDAVDLSVTVDKNPLMPEIFHVEALAKGVVNVTWSHPWRTGRGLETFLINIQMISSNLRTQSTASQYNIYAQYFVEKYQVWYNYQLYLLPSSTYKITIFAKTIDQTYSGEKSTIVETPLAMEFESEPTFEVSAADSTVLLHIPVVLNDTKNSITYVAVEGPHPCNNHAKLNTFLSAKAGIKDHDMSWRAAMFSTDKFAGKTFVVGDNKIYDGSINCPLKSQESYVVAVILQTEEESMNSQFSAVKTMSIQIGEVPKRHDEAWLVPTAVILVVSVAGFYYYRRRKREPLKNVILQENMALPQTTENRDDIASLNSNRILCTTPIPPKKECLLSASTSVQNFPVPANEFDGKEERTSLVHVKDFEDYVKHANDSGLLEKQYNILPRGQTKPWDYGKLPQNKPKNRYGNLIAYDENRVILEKLPQEPHSDYINANYIDGYKKEKCYIATQGPKPNTVNDFWRMIWQEETLIICMLANVVETGKTKCEQYWPDIGKKKKYGDLLVFNAKHTVFADYTFRVLHVTRDEETRKVEHLHYTAWPDHGVPFSTHSVVTYLKKLLATSPGNGPVVVHCSAGVGRTGTIILCDICLRRAAAEKVVDVFAETESIRSQRANMVDTKQQYVLAHLTLVECLLSISTSLPCDETLPSRITELKKQLTIQQQSLEKGTWQDEALRPSTIQVSLSERNLAKHRFPELASVKVNRVYLKRYPPTDEYSDYICAVPVDGVRLQNQYFATQLPLPGTLGDFWRLVAEYKVELIVMLQPPDPEDTTCCPIVPKPVAEQQVTILSCTEWKAGRKQNPPTTIALVTLWQATERIARGDEPTVVLCHDGVTACGLYLALCFLLERMAVERECDVCLSIRAVRRSREDFVESLEQLEYLYDAAITYLKYFETYANFT</sequence>
<dbReference type="SMART" id="SM00194">
    <property type="entry name" value="PTPc"/>
    <property type="match status" value="2"/>
</dbReference>
<dbReference type="STRING" id="178035.A0A154P5A5"/>
<evidence type="ECO:0000256" key="4">
    <source>
        <dbReference type="ARBA" id="ARBA00022729"/>
    </source>
</evidence>
<dbReference type="PANTHER" id="PTHR19134">
    <property type="entry name" value="RECEPTOR-TYPE TYROSINE-PROTEIN PHOSPHATASE"/>
    <property type="match status" value="1"/>
</dbReference>
<dbReference type="SUPFAM" id="SSF49265">
    <property type="entry name" value="Fibronectin type III"/>
    <property type="match status" value="2"/>
</dbReference>
<evidence type="ECO:0000313" key="13">
    <source>
        <dbReference type="EMBL" id="KZC07125.1"/>
    </source>
</evidence>
<dbReference type="SMART" id="SM00404">
    <property type="entry name" value="PTPc_motif"/>
    <property type="match status" value="2"/>
</dbReference>
<dbReference type="Gene3D" id="2.170.300.10">
    <property type="entry name" value="Tie2 ligand-binding domain superfamily"/>
    <property type="match status" value="1"/>
</dbReference>
<dbReference type="InterPro" id="IPR000242">
    <property type="entry name" value="PTP_cat"/>
</dbReference>
<dbReference type="InterPro" id="IPR003595">
    <property type="entry name" value="Tyr_Pase_cat"/>
</dbReference>
<evidence type="ECO:0000256" key="2">
    <source>
        <dbReference type="ARBA" id="ARBA00009580"/>
    </source>
</evidence>
<feature type="domain" description="Tyrosine specific protein phosphatases" evidence="11">
    <location>
        <begin position="1822"/>
        <end position="1892"/>
    </location>
</feature>
<evidence type="ECO:0000256" key="1">
    <source>
        <dbReference type="ARBA" id="ARBA00004167"/>
    </source>
</evidence>
<dbReference type="InterPro" id="IPR003961">
    <property type="entry name" value="FN3_dom"/>
</dbReference>
<dbReference type="PROSITE" id="PS00383">
    <property type="entry name" value="TYR_PHOSPHATASE_1"/>
    <property type="match status" value="1"/>
</dbReference>
<feature type="domain" description="Tyrosine specific protein phosphatases" evidence="11">
    <location>
        <begin position="1564"/>
        <end position="1637"/>
    </location>
</feature>
<feature type="domain" description="Tyrosine-protein phosphatase" evidence="10">
    <location>
        <begin position="1393"/>
        <end position="1646"/>
    </location>
</feature>
<evidence type="ECO:0000259" key="11">
    <source>
        <dbReference type="PROSITE" id="PS50056"/>
    </source>
</evidence>
<dbReference type="InterPro" id="IPR000387">
    <property type="entry name" value="Tyr_Pase_dom"/>
</dbReference>
<dbReference type="SUPFAM" id="SSF52799">
    <property type="entry name" value="(Phosphotyrosine protein) phosphatases II"/>
    <property type="match status" value="2"/>
</dbReference>
<feature type="domain" description="Fibronectin type-III" evidence="12">
    <location>
        <begin position="728"/>
        <end position="827"/>
    </location>
</feature>
<dbReference type="FunFam" id="3.90.190.10:FF:000062">
    <property type="entry name" value="Receptor-type tyrosine-protein phosphatase kappa"/>
    <property type="match status" value="1"/>
</dbReference>
<dbReference type="CDD" id="cd00063">
    <property type="entry name" value="FN3"/>
    <property type="match status" value="1"/>
</dbReference>
<dbReference type="GO" id="GO:0009653">
    <property type="term" value="P:anatomical structure morphogenesis"/>
    <property type="evidence" value="ECO:0007669"/>
    <property type="project" value="UniProtKB-ARBA"/>
</dbReference>
<evidence type="ECO:0000256" key="3">
    <source>
        <dbReference type="ARBA" id="ARBA00013064"/>
    </source>
</evidence>
<keyword evidence="6" id="KW-0904">Protein phosphatase</keyword>
<comment type="similarity">
    <text evidence="2">Belongs to the protein-tyrosine phosphatase family.</text>
</comment>